<dbReference type="RefSeq" id="WP_183858033.1">
    <property type="nucleotide sequence ID" value="NZ_JACHOO010000009.1"/>
</dbReference>
<proteinExistence type="predicted"/>
<dbReference type="InterPro" id="IPR050744">
    <property type="entry name" value="AI-2_Isomerase_LsrG"/>
</dbReference>
<feature type="domain" description="ABM" evidence="1">
    <location>
        <begin position="6"/>
        <end position="94"/>
    </location>
</feature>
<dbReference type="AlphaFoldDB" id="A0A7W9FPP2"/>
<evidence type="ECO:0000259" key="1">
    <source>
        <dbReference type="PROSITE" id="PS51725"/>
    </source>
</evidence>
<dbReference type="Proteomes" id="UP000523821">
    <property type="component" value="Unassembled WGS sequence"/>
</dbReference>
<dbReference type="InterPro" id="IPR007138">
    <property type="entry name" value="ABM_dom"/>
</dbReference>
<name>A0A7W9FPP2_9HYPH</name>
<keyword evidence="2" id="KW-0503">Monooxygenase</keyword>
<comment type="caution">
    <text evidence="2">The sequence shown here is derived from an EMBL/GenBank/DDBJ whole genome shotgun (WGS) entry which is preliminary data.</text>
</comment>
<dbReference type="InterPro" id="IPR011008">
    <property type="entry name" value="Dimeric_a/b-barrel"/>
</dbReference>
<keyword evidence="3" id="KW-1185">Reference proteome</keyword>
<organism evidence="2 3">
    <name type="scientific">Prosthecomicrobium pneumaticum</name>
    <dbReference type="NCBI Taxonomy" id="81895"/>
    <lineage>
        <taxon>Bacteria</taxon>
        <taxon>Pseudomonadati</taxon>
        <taxon>Pseudomonadota</taxon>
        <taxon>Alphaproteobacteria</taxon>
        <taxon>Hyphomicrobiales</taxon>
        <taxon>Kaistiaceae</taxon>
        <taxon>Prosthecomicrobium</taxon>
    </lineage>
</organism>
<dbReference type="EMBL" id="JACHOO010000009">
    <property type="protein sequence ID" value="MBB5754585.1"/>
    <property type="molecule type" value="Genomic_DNA"/>
</dbReference>
<dbReference type="SUPFAM" id="SSF54909">
    <property type="entry name" value="Dimeric alpha+beta barrel"/>
    <property type="match status" value="1"/>
</dbReference>
<evidence type="ECO:0000313" key="3">
    <source>
        <dbReference type="Proteomes" id="UP000523821"/>
    </source>
</evidence>
<dbReference type="Pfam" id="PF03992">
    <property type="entry name" value="ABM"/>
    <property type="match status" value="1"/>
</dbReference>
<protein>
    <submittedName>
        <fullName evidence="2">Quinol monooxygenase YgiN</fullName>
    </submittedName>
</protein>
<dbReference type="PANTHER" id="PTHR33336:SF3">
    <property type="entry name" value="ABM DOMAIN-CONTAINING PROTEIN"/>
    <property type="match status" value="1"/>
</dbReference>
<dbReference type="GO" id="GO:0004497">
    <property type="term" value="F:monooxygenase activity"/>
    <property type="evidence" value="ECO:0007669"/>
    <property type="project" value="UniProtKB-KW"/>
</dbReference>
<gene>
    <name evidence="2" type="ORF">GGQ63_003673</name>
</gene>
<evidence type="ECO:0000313" key="2">
    <source>
        <dbReference type="EMBL" id="MBB5754585.1"/>
    </source>
</evidence>
<keyword evidence="2" id="KW-0560">Oxidoreductase</keyword>
<dbReference type="PANTHER" id="PTHR33336">
    <property type="entry name" value="QUINOL MONOOXYGENASE YGIN-RELATED"/>
    <property type="match status" value="1"/>
</dbReference>
<reference evidence="2 3" key="1">
    <citation type="submission" date="2020-08" db="EMBL/GenBank/DDBJ databases">
        <title>Genomic Encyclopedia of Type Strains, Phase IV (KMG-IV): sequencing the most valuable type-strain genomes for metagenomic binning, comparative biology and taxonomic classification.</title>
        <authorList>
            <person name="Goeker M."/>
        </authorList>
    </citation>
    <scope>NUCLEOTIDE SEQUENCE [LARGE SCALE GENOMIC DNA]</scope>
    <source>
        <strain evidence="2 3">DSM 16268</strain>
    </source>
</reference>
<dbReference type="Gene3D" id="3.30.70.100">
    <property type="match status" value="1"/>
</dbReference>
<dbReference type="PROSITE" id="PS51725">
    <property type="entry name" value="ABM"/>
    <property type="match status" value="1"/>
</dbReference>
<accession>A0A7W9FPP2</accession>
<sequence>MADDTLTIIAHINAEAGREAALLAELRILVEETNREEGCLRYELNVAKGEPARFLMVEEWASYDLWQAHNDGAAIARFRGASAGLVAGVEVTQWLPDRPAA</sequence>